<dbReference type="Proteomes" id="UP001208935">
    <property type="component" value="Unassembled WGS sequence"/>
</dbReference>
<dbReference type="InterPro" id="IPR009061">
    <property type="entry name" value="DNA-bd_dom_put_sf"/>
</dbReference>
<reference evidence="2" key="1">
    <citation type="submission" date="2023-07" db="EMBL/GenBank/DDBJ databases">
        <title>Verminephrobacter genomes.</title>
        <authorList>
            <person name="Lund M.B."/>
        </authorList>
    </citation>
    <scope>NUCLEOTIDE SEQUENCE [LARGE SCALE GENOMIC DNA]</scope>
    <source>
        <strain evidence="2">AtM5-05</strain>
    </source>
</reference>
<dbReference type="Gene3D" id="1.10.238.160">
    <property type="match status" value="1"/>
</dbReference>
<accession>A0ABT3KQL9</accession>
<dbReference type="Pfam" id="PF05930">
    <property type="entry name" value="Phage_AlpA"/>
    <property type="match status" value="1"/>
</dbReference>
<keyword evidence="2" id="KW-1185">Reference proteome</keyword>
<comment type="caution">
    <text evidence="1">The sequence shown here is derived from an EMBL/GenBank/DDBJ whole genome shotgun (WGS) entry which is preliminary data.</text>
</comment>
<dbReference type="InterPro" id="IPR010260">
    <property type="entry name" value="AlpA"/>
</dbReference>
<dbReference type="EMBL" id="QZCW01000001">
    <property type="protein sequence ID" value="MCW5320575.1"/>
    <property type="molecule type" value="Genomic_DNA"/>
</dbReference>
<name>A0ABT3KQL9_9BURK</name>
<dbReference type="SUPFAM" id="SSF46955">
    <property type="entry name" value="Putative DNA-binding domain"/>
    <property type="match status" value="1"/>
</dbReference>
<evidence type="ECO:0000313" key="1">
    <source>
        <dbReference type="EMBL" id="MCW5320575.1"/>
    </source>
</evidence>
<gene>
    <name evidence="1" type="ORF">D5039_05065</name>
</gene>
<proteinExistence type="predicted"/>
<organism evidence="1 2">
    <name type="scientific">Verminephrobacter aporrectodeae subsp. tuberculatae</name>
    <dbReference type="NCBI Taxonomy" id="1110392"/>
    <lineage>
        <taxon>Bacteria</taxon>
        <taxon>Pseudomonadati</taxon>
        <taxon>Pseudomonadota</taxon>
        <taxon>Betaproteobacteria</taxon>
        <taxon>Burkholderiales</taxon>
        <taxon>Comamonadaceae</taxon>
        <taxon>Verminephrobacter</taxon>
    </lineage>
</organism>
<evidence type="ECO:0000313" key="2">
    <source>
        <dbReference type="Proteomes" id="UP001208935"/>
    </source>
</evidence>
<protein>
    <submittedName>
        <fullName evidence="1">AlpA family phage regulatory protein</fullName>
    </submittedName>
</protein>
<sequence>MLIYRKKSLLQVLEISETTLRRWMREEDFPPARRLGGRAIGWMAPEVQAWLDTRPMATPEDGDD</sequence>